<sequence>MPSTDSGTELWSAVQRAILGGLLAIVAILGFGWTRQLATGNLLVGSFGLLLFVGAGYWILSLFRMGLDE</sequence>
<protein>
    <submittedName>
        <fullName evidence="2">Uncharacterized protein</fullName>
    </submittedName>
</protein>
<keyword evidence="1" id="KW-0812">Transmembrane</keyword>
<proteinExistence type="predicted"/>
<reference evidence="3" key="1">
    <citation type="submission" date="2015-03" db="EMBL/GenBank/DDBJ databases">
        <authorList>
            <person name="Urmite Genomes"/>
        </authorList>
    </citation>
    <scope>NUCLEOTIDE SEQUENCE [LARGE SCALE GENOMIC DNA]</scope>
    <source>
        <strain evidence="3">Arc-Hr</strain>
    </source>
</reference>
<dbReference type="AlphaFoldDB" id="A0A0D6JSE0"/>
<evidence type="ECO:0000256" key="1">
    <source>
        <dbReference type="SAM" id="Phobius"/>
    </source>
</evidence>
<keyword evidence="1" id="KW-0472">Membrane</keyword>
<keyword evidence="1" id="KW-1133">Transmembrane helix</keyword>
<accession>A0A0D6JSE0</accession>
<dbReference type="Proteomes" id="UP000198902">
    <property type="component" value="Unassembled WGS sequence"/>
</dbReference>
<feature type="transmembrane region" description="Helical" evidence="1">
    <location>
        <begin position="40"/>
        <end position="60"/>
    </location>
</feature>
<evidence type="ECO:0000313" key="3">
    <source>
        <dbReference type="Proteomes" id="UP000198902"/>
    </source>
</evidence>
<keyword evidence="3" id="KW-1185">Reference proteome</keyword>
<feature type="transmembrane region" description="Helical" evidence="1">
    <location>
        <begin position="13"/>
        <end position="33"/>
    </location>
</feature>
<organism evidence="2 3">
    <name type="scientific">Haloferax massiliensis</name>
    <dbReference type="NCBI Taxonomy" id="1476858"/>
    <lineage>
        <taxon>Archaea</taxon>
        <taxon>Methanobacteriati</taxon>
        <taxon>Methanobacteriota</taxon>
        <taxon>Stenosarchaea group</taxon>
        <taxon>Halobacteria</taxon>
        <taxon>Halobacteriales</taxon>
        <taxon>Haloferacaceae</taxon>
        <taxon>Haloferax</taxon>
    </lineage>
</organism>
<dbReference type="EMBL" id="CSTE01000002">
    <property type="protein sequence ID" value="CQR50811.1"/>
    <property type="molecule type" value="Genomic_DNA"/>
</dbReference>
<evidence type="ECO:0000313" key="2">
    <source>
        <dbReference type="EMBL" id="CQR50811.1"/>
    </source>
</evidence>
<name>A0A0D6JSE0_9EURY</name>
<gene>
    <name evidence="2" type="ORF">BN996_02294</name>
</gene>
<dbReference type="RefSeq" id="WP_089779074.1">
    <property type="nucleotide sequence ID" value="NZ_CABLRR010000002.1"/>
</dbReference>